<dbReference type="Proteomes" id="UP000292568">
    <property type="component" value="Unassembled WGS sequence"/>
</dbReference>
<dbReference type="GO" id="GO:0016740">
    <property type="term" value="F:transferase activity"/>
    <property type="evidence" value="ECO:0007669"/>
    <property type="project" value="UniProtKB-KW"/>
</dbReference>
<keyword evidence="2" id="KW-0808">Transferase</keyword>
<feature type="domain" description="Polysaccharide pyruvyl transferase" evidence="1">
    <location>
        <begin position="18"/>
        <end position="319"/>
    </location>
</feature>
<comment type="caution">
    <text evidence="2">The sequence shown here is derived from an EMBL/GenBank/DDBJ whole genome shotgun (WGS) entry which is preliminary data.</text>
</comment>
<organism evidence="2 3">
    <name type="scientific">Bifidobacterium pseudolongum subsp. globosum</name>
    <dbReference type="NCBI Taxonomy" id="1690"/>
    <lineage>
        <taxon>Bacteria</taxon>
        <taxon>Bacillati</taxon>
        <taxon>Actinomycetota</taxon>
        <taxon>Actinomycetes</taxon>
        <taxon>Bifidobacteriales</taxon>
        <taxon>Bifidobacteriaceae</taxon>
        <taxon>Bifidobacterium</taxon>
    </lineage>
</organism>
<name>A0A4Q4ZZ64_9BIFI</name>
<sequence>MTENQQTVAVMTLHNSPNYGSCLQTYATQTVLSDVGVTPRIIDYYREDAIPENETDRALNGQLVKKMPIFRLPGVKALARIPVSRIVARRAAPLNEFRRSRLALTDHKYYSYEDLEADPPQADIYCTGSDQVWNSVWNKGFNKAFYLEFAPAEAKRIAYAASIGKSSLEEWEKAPMREALLKYSHISVREEEAVELLDSIGVHGAVPVIDPTLMLDRSAWGRIASKESVPEQPYILIYQLNKNPEFDQYAQKLSKKLHLPLYRIAYGVHEKRKGEHTIVCPKVEEFLGLFMNAEYVLTDSFHGTAFSLNLGRKFVSISPGRFSGRIMNLLKMTGVTDHYLEDYRDVKIADNPIDFGYVQSVFKDKRLRAETFLRNAIKE</sequence>
<dbReference type="InterPro" id="IPR007345">
    <property type="entry name" value="Polysacch_pyruvyl_Trfase"/>
</dbReference>
<evidence type="ECO:0000313" key="2">
    <source>
        <dbReference type="EMBL" id="RYQ08932.1"/>
    </source>
</evidence>
<dbReference type="Pfam" id="PF04230">
    <property type="entry name" value="PS_pyruv_trans"/>
    <property type="match status" value="1"/>
</dbReference>
<dbReference type="EMBL" id="RYUH01000014">
    <property type="protein sequence ID" value="RYQ08932.1"/>
    <property type="molecule type" value="Genomic_DNA"/>
</dbReference>
<dbReference type="RefSeq" id="WP_120359370.1">
    <property type="nucleotide sequence ID" value="NZ_RYUH01000014.1"/>
</dbReference>
<evidence type="ECO:0000259" key="1">
    <source>
        <dbReference type="Pfam" id="PF04230"/>
    </source>
</evidence>
<reference evidence="2 3" key="1">
    <citation type="submission" date="2018-12" db="EMBL/GenBank/DDBJ databases">
        <title>Unveiling genomic diversity among members of the Bifidobacterium pseudolongum species, a widely distributed gut commensal of the animal kingdom.</title>
        <authorList>
            <person name="Lugli G.A."/>
            <person name="Duranti S."/>
            <person name="Albert K."/>
            <person name="Mancabelli L."/>
            <person name="Napoli S."/>
            <person name="Viappiani A."/>
            <person name="Anzalone R."/>
            <person name="Longhi G."/>
            <person name="Milani C."/>
            <person name="Turroni F."/>
            <person name="Alessandri G."/>
            <person name="Sela D.A."/>
            <person name="Van Sinderen D."/>
            <person name="Ventura M."/>
        </authorList>
    </citation>
    <scope>NUCLEOTIDE SEQUENCE [LARGE SCALE GENOMIC DNA]</scope>
    <source>
        <strain evidence="2 3">2093B</strain>
    </source>
</reference>
<evidence type="ECO:0000313" key="3">
    <source>
        <dbReference type="Proteomes" id="UP000292568"/>
    </source>
</evidence>
<protein>
    <submittedName>
        <fullName evidence="2">Polysaccharide pyruvyl transferase</fullName>
    </submittedName>
</protein>
<accession>A0A4Q4ZZ64</accession>
<dbReference type="AlphaFoldDB" id="A0A4Q4ZZ64"/>
<proteinExistence type="predicted"/>
<gene>
    <name evidence="2" type="ORF">PG2093B_1486</name>
</gene>